<gene>
    <name evidence="6" type="ORF">QBC42DRAFT_272181</name>
</gene>
<evidence type="ECO:0000256" key="3">
    <source>
        <dbReference type="ARBA" id="ARBA00022833"/>
    </source>
</evidence>
<comment type="caution">
    <text evidence="6">The sequence shown here is derived from an EMBL/GenBank/DDBJ whole genome shotgun (WGS) entry which is preliminary data.</text>
</comment>
<dbReference type="SUPFAM" id="SSF144232">
    <property type="entry name" value="HIT/MYND zinc finger-like"/>
    <property type="match status" value="1"/>
</dbReference>
<dbReference type="PROSITE" id="PS01360">
    <property type="entry name" value="ZF_MYND_1"/>
    <property type="match status" value="1"/>
</dbReference>
<keyword evidence="3" id="KW-0862">Zinc</keyword>
<dbReference type="EMBL" id="MU865010">
    <property type="protein sequence ID" value="KAK4460533.1"/>
    <property type="molecule type" value="Genomic_DNA"/>
</dbReference>
<dbReference type="Gene3D" id="6.10.140.2220">
    <property type="match status" value="1"/>
</dbReference>
<dbReference type="Pfam" id="PF01753">
    <property type="entry name" value="zf-MYND"/>
    <property type="match status" value="1"/>
</dbReference>
<dbReference type="GO" id="GO:0008270">
    <property type="term" value="F:zinc ion binding"/>
    <property type="evidence" value="ECO:0007669"/>
    <property type="project" value="UniProtKB-KW"/>
</dbReference>
<evidence type="ECO:0000256" key="1">
    <source>
        <dbReference type="ARBA" id="ARBA00022723"/>
    </source>
</evidence>
<keyword evidence="7" id="KW-1185">Reference proteome</keyword>
<evidence type="ECO:0000259" key="5">
    <source>
        <dbReference type="PROSITE" id="PS50865"/>
    </source>
</evidence>
<evidence type="ECO:0000313" key="7">
    <source>
        <dbReference type="Proteomes" id="UP001321749"/>
    </source>
</evidence>
<dbReference type="PROSITE" id="PS50865">
    <property type="entry name" value="ZF_MYND_2"/>
    <property type="match status" value="1"/>
</dbReference>
<reference evidence="6" key="1">
    <citation type="journal article" date="2023" name="Mol. Phylogenet. Evol.">
        <title>Genome-scale phylogeny and comparative genomics of the fungal order Sordariales.</title>
        <authorList>
            <person name="Hensen N."/>
            <person name="Bonometti L."/>
            <person name="Westerberg I."/>
            <person name="Brannstrom I.O."/>
            <person name="Guillou S."/>
            <person name="Cros-Aarteil S."/>
            <person name="Calhoun S."/>
            <person name="Haridas S."/>
            <person name="Kuo A."/>
            <person name="Mondo S."/>
            <person name="Pangilinan J."/>
            <person name="Riley R."/>
            <person name="LaButti K."/>
            <person name="Andreopoulos B."/>
            <person name="Lipzen A."/>
            <person name="Chen C."/>
            <person name="Yan M."/>
            <person name="Daum C."/>
            <person name="Ng V."/>
            <person name="Clum A."/>
            <person name="Steindorff A."/>
            <person name="Ohm R.A."/>
            <person name="Martin F."/>
            <person name="Silar P."/>
            <person name="Natvig D.O."/>
            <person name="Lalanne C."/>
            <person name="Gautier V."/>
            <person name="Ament-Velasquez S.L."/>
            <person name="Kruys A."/>
            <person name="Hutchinson M.I."/>
            <person name="Powell A.J."/>
            <person name="Barry K."/>
            <person name="Miller A.N."/>
            <person name="Grigoriev I.V."/>
            <person name="Debuchy R."/>
            <person name="Gladieux P."/>
            <person name="Hiltunen Thoren M."/>
            <person name="Johannesson H."/>
        </authorList>
    </citation>
    <scope>NUCLEOTIDE SEQUENCE</scope>
    <source>
        <strain evidence="6">PSN324</strain>
    </source>
</reference>
<feature type="domain" description="MYND-type" evidence="5">
    <location>
        <begin position="3"/>
        <end position="43"/>
    </location>
</feature>
<protein>
    <recommendedName>
        <fullName evidence="5">MYND-type domain-containing protein</fullName>
    </recommendedName>
</protein>
<keyword evidence="2 4" id="KW-0863">Zinc-finger</keyword>
<sequence>MPCTTCKASPDGVALSRCLGCGVACYCSRDCQKKDWKSHKEVCAKSYKLTGGGEPLPPKALTQKICRTFSRLMCNRFLWDLPEHDVYTLIIDAYRLRMDDFPRFDNVSQMRAVIYGGQDLDARGGLERFIHLAGKRPGILPPWWDSSKEEMCLKLAMGGITEDELPGLPKNTRKWLNMSKRPTVDKAELISHYGDSYFPMKLRLLTDVIYSCSLGNNDGTPLKRMRAQLEQKEDSDQAIWDTIIDARTGEMTSRNHAKGTFH</sequence>
<dbReference type="Proteomes" id="UP001321749">
    <property type="component" value="Unassembled WGS sequence"/>
</dbReference>
<proteinExistence type="predicted"/>
<accession>A0AAV9HIK6</accession>
<dbReference type="AlphaFoldDB" id="A0AAV9HIK6"/>
<evidence type="ECO:0000313" key="6">
    <source>
        <dbReference type="EMBL" id="KAK4460533.1"/>
    </source>
</evidence>
<evidence type="ECO:0000256" key="2">
    <source>
        <dbReference type="ARBA" id="ARBA00022771"/>
    </source>
</evidence>
<keyword evidence="1" id="KW-0479">Metal-binding</keyword>
<reference evidence="6" key="2">
    <citation type="submission" date="2023-06" db="EMBL/GenBank/DDBJ databases">
        <authorList>
            <consortium name="Lawrence Berkeley National Laboratory"/>
            <person name="Mondo S.J."/>
            <person name="Hensen N."/>
            <person name="Bonometti L."/>
            <person name="Westerberg I."/>
            <person name="Brannstrom I.O."/>
            <person name="Guillou S."/>
            <person name="Cros-Aarteil S."/>
            <person name="Calhoun S."/>
            <person name="Haridas S."/>
            <person name="Kuo A."/>
            <person name="Pangilinan J."/>
            <person name="Riley R."/>
            <person name="Labutti K."/>
            <person name="Andreopoulos B."/>
            <person name="Lipzen A."/>
            <person name="Chen C."/>
            <person name="Yanf M."/>
            <person name="Daum C."/>
            <person name="Ng V."/>
            <person name="Clum A."/>
            <person name="Steindorff A."/>
            <person name="Ohm R."/>
            <person name="Martin F."/>
            <person name="Silar P."/>
            <person name="Natvig D."/>
            <person name="Lalanne C."/>
            <person name="Gautier V."/>
            <person name="Ament-Velasquez S.L."/>
            <person name="Kruys A."/>
            <person name="Hutchinson M.I."/>
            <person name="Powell A.J."/>
            <person name="Barry K."/>
            <person name="Miller A.N."/>
            <person name="Grigoriev I.V."/>
            <person name="Debuchy R."/>
            <person name="Gladieux P."/>
            <person name="Thoren M.H."/>
            <person name="Johannesson H."/>
        </authorList>
    </citation>
    <scope>NUCLEOTIDE SEQUENCE</scope>
    <source>
        <strain evidence="6">PSN324</strain>
    </source>
</reference>
<dbReference type="InterPro" id="IPR002893">
    <property type="entry name" value="Znf_MYND"/>
</dbReference>
<evidence type="ECO:0000256" key="4">
    <source>
        <dbReference type="PROSITE-ProRule" id="PRU00134"/>
    </source>
</evidence>
<organism evidence="6 7">
    <name type="scientific">Cladorrhinum samala</name>
    <dbReference type="NCBI Taxonomy" id="585594"/>
    <lineage>
        <taxon>Eukaryota</taxon>
        <taxon>Fungi</taxon>
        <taxon>Dikarya</taxon>
        <taxon>Ascomycota</taxon>
        <taxon>Pezizomycotina</taxon>
        <taxon>Sordariomycetes</taxon>
        <taxon>Sordariomycetidae</taxon>
        <taxon>Sordariales</taxon>
        <taxon>Podosporaceae</taxon>
        <taxon>Cladorrhinum</taxon>
    </lineage>
</organism>
<name>A0AAV9HIK6_9PEZI</name>